<keyword evidence="2" id="KW-0812">Transmembrane</keyword>
<dbReference type="InterPro" id="IPR013094">
    <property type="entry name" value="AB_hydrolase_3"/>
</dbReference>
<dbReference type="EMBL" id="MU150285">
    <property type="protein sequence ID" value="KAF9461390.1"/>
    <property type="molecule type" value="Genomic_DNA"/>
</dbReference>
<dbReference type="PANTHER" id="PTHR48081">
    <property type="entry name" value="AB HYDROLASE SUPERFAMILY PROTEIN C4A8.06C"/>
    <property type="match status" value="1"/>
</dbReference>
<accession>A0A9P5Y569</accession>
<dbReference type="InterPro" id="IPR050300">
    <property type="entry name" value="GDXG_lipolytic_enzyme"/>
</dbReference>
<reference evidence="4" key="1">
    <citation type="submission" date="2020-11" db="EMBL/GenBank/DDBJ databases">
        <authorList>
            <consortium name="DOE Joint Genome Institute"/>
            <person name="Ahrendt S."/>
            <person name="Riley R."/>
            <person name="Andreopoulos W."/>
            <person name="Labutti K."/>
            <person name="Pangilinan J."/>
            <person name="Ruiz-Duenas F.J."/>
            <person name="Barrasa J.M."/>
            <person name="Sanchez-Garcia M."/>
            <person name="Camarero S."/>
            <person name="Miyauchi S."/>
            <person name="Serrano A."/>
            <person name="Linde D."/>
            <person name="Babiker R."/>
            <person name="Drula E."/>
            <person name="Ayuso-Fernandez I."/>
            <person name="Pacheco R."/>
            <person name="Padilla G."/>
            <person name="Ferreira P."/>
            <person name="Barriuso J."/>
            <person name="Kellner H."/>
            <person name="Castanera R."/>
            <person name="Alfaro M."/>
            <person name="Ramirez L."/>
            <person name="Pisabarro A.G."/>
            <person name="Kuo A."/>
            <person name="Tritt A."/>
            <person name="Lipzen A."/>
            <person name="He G."/>
            <person name="Yan M."/>
            <person name="Ng V."/>
            <person name="Cullen D."/>
            <person name="Martin F."/>
            <person name="Rosso M.-N."/>
            <person name="Henrissat B."/>
            <person name="Hibbett D."/>
            <person name="Martinez A.T."/>
            <person name="Grigoriev I.V."/>
        </authorList>
    </citation>
    <scope>NUCLEOTIDE SEQUENCE</scope>
    <source>
        <strain evidence="4">CBS 247.69</strain>
    </source>
</reference>
<keyword evidence="5" id="KW-1185">Reference proteome</keyword>
<keyword evidence="1 4" id="KW-0378">Hydrolase</keyword>
<keyword evidence="2" id="KW-0472">Membrane</keyword>
<evidence type="ECO:0000313" key="5">
    <source>
        <dbReference type="Proteomes" id="UP000807353"/>
    </source>
</evidence>
<evidence type="ECO:0000259" key="3">
    <source>
        <dbReference type="Pfam" id="PF07859"/>
    </source>
</evidence>
<evidence type="ECO:0000313" key="4">
    <source>
        <dbReference type="EMBL" id="KAF9461390.1"/>
    </source>
</evidence>
<dbReference type="InterPro" id="IPR029058">
    <property type="entry name" value="AB_hydrolase_fold"/>
</dbReference>
<dbReference type="PANTHER" id="PTHR48081:SF31">
    <property type="entry name" value="STERYL ACETYL HYDROLASE MUG81-RELATED"/>
    <property type="match status" value="1"/>
</dbReference>
<dbReference type="Gene3D" id="3.40.50.1820">
    <property type="entry name" value="alpha/beta hydrolase"/>
    <property type="match status" value="1"/>
</dbReference>
<dbReference type="AlphaFoldDB" id="A0A9P5Y569"/>
<sequence length="366" mass="41048">MPASRSRPYADATIGEKVSAITALLFHMPFVLAWTLLTSPFHINNAHKTWRRVLSDKFLYFLTVNLSTIQLQWLNGDSLYVFKNWTKQNGMSALTDDIDENTRLLWIGRPRTDRVILYLHGGGFVLPMTDFGLSFWKRTIAELKDRGVDTGFAIVNYTLVPTAVFPTPLKQAALALNYLISSGVKPENIQIVGDSAGGNLAIQLISHLLHPLNGIPPVKLSAPIRGFYLMSPWTSLSSKGGSLVVNDPNDTTNYRSLAEWGRQVLKGIPDSQRPYIEAIKAPKAWFKDAKKVTDRVLITGGDAECLWDDIVLFADQFCKNHDEAKFVVQKHGVHNDPFFDFLAGETKLGMLTPIIWEWLTDGFKRS</sequence>
<keyword evidence="2" id="KW-1133">Transmembrane helix</keyword>
<protein>
    <submittedName>
        <fullName evidence="4">Alpha/Beta hydrolase protein</fullName>
    </submittedName>
</protein>
<evidence type="ECO:0000256" key="1">
    <source>
        <dbReference type="ARBA" id="ARBA00022801"/>
    </source>
</evidence>
<feature type="domain" description="Alpha/beta hydrolase fold-3" evidence="3">
    <location>
        <begin position="116"/>
        <end position="335"/>
    </location>
</feature>
<gene>
    <name evidence="4" type="ORF">BDZ94DRAFT_1310664</name>
</gene>
<name>A0A9P5Y569_9AGAR</name>
<organism evidence="4 5">
    <name type="scientific">Collybia nuda</name>
    <dbReference type="NCBI Taxonomy" id="64659"/>
    <lineage>
        <taxon>Eukaryota</taxon>
        <taxon>Fungi</taxon>
        <taxon>Dikarya</taxon>
        <taxon>Basidiomycota</taxon>
        <taxon>Agaricomycotina</taxon>
        <taxon>Agaricomycetes</taxon>
        <taxon>Agaricomycetidae</taxon>
        <taxon>Agaricales</taxon>
        <taxon>Tricholomatineae</taxon>
        <taxon>Clitocybaceae</taxon>
        <taxon>Collybia</taxon>
    </lineage>
</organism>
<dbReference type="OrthoDB" id="2152029at2759"/>
<evidence type="ECO:0000256" key="2">
    <source>
        <dbReference type="SAM" id="Phobius"/>
    </source>
</evidence>
<dbReference type="SUPFAM" id="SSF53474">
    <property type="entry name" value="alpha/beta-Hydrolases"/>
    <property type="match status" value="1"/>
</dbReference>
<dbReference type="GO" id="GO:0016787">
    <property type="term" value="F:hydrolase activity"/>
    <property type="evidence" value="ECO:0007669"/>
    <property type="project" value="UniProtKB-KW"/>
</dbReference>
<dbReference type="Pfam" id="PF07859">
    <property type="entry name" value="Abhydrolase_3"/>
    <property type="match status" value="1"/>
</dbReference>
<proteinExistence type="predicted"/>
<feature type="transmembrane region" description="Helical" evidence="2">
    <location>
        <begin position="20"/>
        <end position="37"/>
    </location>
</feature>
<comment type="caution">
    <text evidence="4">The sequence shown here is derived from an EMBL/GenBank/DDBJ whole genome shotgun (WGS) entry which is preliminary data.</text>
</comment>
<dbReference type="Proteomes" id="UP000807353">
    <property type="component" value="Unassembled WGS sequence"/>
</dbReference>